<dbReference type="EMBL" id="ACEB01000031">
    <property type="protein sequence ID" value="EEG26269.1"/>
    <property type="molecule type" value="Genomic_DNA"/>
</dbReference>
<feature type="region of interest" description="Disordered" evidence="1">
    <location>
        <begin position="29"/>
        <end position="176"/>
    </location>
</feature>
<comment type="caution">
    <text evidence="3">The sequence shown here is derived from an EMBL/GenBank/DDBJ whole genome shotgun (WGS) entry which is preliminary data.</text>
</comment>
<feature type="signal peptide" evidence="2">
    <location>
        <begin position="1"/>
        <end position="30"/>
    </location>
</feature>
<dbReference type="HOGENOM" id="CLU_126407_0_0_11"/>
<protein>
    <submittedName>
        <fullName evidence="3">Uncharacterized protein</fullName>
    </submittedName>
</protein>
<feature type="compositionally biased region" description="Basic and acidic residues" evidence="1">
    <location>
        <begin position="122"/>
        <end position="142"/>
    </location>
</feature>
<evidence type="ECO:0000313" key="4">
    <source>
        <dbReference type="Proteomes" id="UP000006247"/>
    </source>
</evidence>
<keyword evidence="2" id="KW-0732">Signal</keyword>
<dbReference type="RefSeq" id="WP_005522142.1">
    <property type="nucleotide sequence ID" value="NZ_EQ973330.1"/>
</dbReference>
<feature type="chain" id="PRO_5039218595" evidence="2">
    <location>
        <begin position="31"/>
        <end position="176"/>
    </location>
</feature>
<feature type="compositionally biased region" description="Low complexity" evidence="1">
    <location>
        <begin position="29"/>
        <end position="44"/>
    </location>
</feature>
<gene>
    <name evidence="3" type="ORF">CORMATOL_02160</name>
</gene>
<evidence type="ECO:0000256" key="1">
    <source>
        <dbReference type="SAM" id="MobiDB-lite"/>
    </source>
</evidence>
<dbReference type="AlphaFoldDB" id="C0E584"/>
<proteinExistence type="predicted"/>
<dbReference type="Proteomes" id="UP000006247">
    <property type="component" value="Unassembled WGS sequence"/>
</dbReference>
<evidence type="ECO:0000256" key="2">
    <source>
        <dbReference type="SAM" id="SignalP"/>
    </source>
</evidence>
<accession>C0E584</accession>
<reference evidence="3 4" key="1">
    <citation type="submission" date="2009-01" db="EMBL/GenBank/DDBJ databases">
        <authorList>
            <person name="Fulton L."/>
            <person name="Clifton S."/>
            <person name="Chinwalla A.T."/>
            <person name="Mitreva M."/>
            <person name="Sodergren E."/>
            <person name="Weinstock G."/>
            <person name="Clifton S."/>
            <person name="Dooling D.J."/>
            <person name="Fulton B."/>
            <person name="Minx P."/>
            <person name="Pepin K.H."/>
            <person name="Johnson M."/>
            <person name="Bhonagiri V."/>
            <person name="Nash W.E."/>
            <person name="Mardis E.R."/>
            <person name="Wilson R.K."/>
        </authorList>
    </citation>
    <scope>NUCLEOTIDE SEQUENCE [LARGE SCALE GENOMIC DNA]</scope>
    <source>
        <strain evidence="3 4">ATCC 33806</strain>
    </source>
</reference>
<sequence>MRAFSKTSKLAIIGGSLAVALGTGALAAHAQNATDAPAASASASQLPGKDRDKGNKDDKGPAELAKKLGVSEDKLKEAMDSLRSEGSGEQKGERPDKSAMDQKLATALGVDVSKVEQAMSEMHSEREAEHRTELSSRLDEAVSKGTLSSSDKDSVLKAFDAGVLGGGPGGSERAAQ</sequence>
<organism evidence="3 4">
    <name type="scientific">Corynebacterium matruchotii ATCC 33806</name>
    <dbReference type="NCBI Taxonomy" id="566549"/>
    <lineage>
        <taxon>Bacteria</taxon>
        <taxon>Bacillati</taxon>
        <taxon>Actinomycetota</taxon>
        <taxon>Actinomycetes</taxon>
        <taxon>Mycobacteriales</taxon>
        <taxon>Corynebacteriaceae</taxon>
        <taxon>Corynebacterium</taxon>
    </lineage>
</organism>
<evidence type="ECO:0000313" key="3">
    <source>
        <dbReference type="EMBL" id="EEG26269.1"/>
    </source>
</evidence>
<feature type="compositionally biased region" description="Basic and acidic residues" evidence="1">
    <location>
        <begin position="48"/>
        <end position="100"/>
    </location>
</feature>
<name>C0E584_9CORY</name>